<evidence type="ECO:0000256" key="5">
    <source>
        <dbReference type="ARBA" id="ARBA00035009"/>
    </source>
</evidence>
<feature type="compositionally biased region" description="Basic residues" evidence="6">
    <location>
        <begin position="1"/>
        <end position="11"/>
    </location>
</feature>
<dbReference type="GO" id="GO:0016020">
    <property type="term" value="C:membrane"/>
    <property type="evidence" value="ECO:0007669"/>
    <property type="project" value="UniProtKB-SubCell"/>
</dbReference>
<dbReference type="PANTHER" id="PTHR21859">
    <property type="entry name" value="ACROSOME-SPECIFIC PROTEIN"/>
    <property type="match status" value="1"/>
</dbReference>
<gene>
    <name evidence="8" type="ORF">Cadr_000015826</name>
</gene>
<feature type="compositionally biased region" description="Basic and acidic residues" evidence="6">
    <location>
        <begin position="192"/>
        <end position="215"/>
    </location>
</feature>
<evidence type="ECO:0000256" key="6">
    <source>
        <dbReference type="SAM" id="MobiDB-lite"/>
    </source>
</evidence>
<dbReference type="AlphaFoldDB" id="A0A5N4E8T6"/>
<keyword evidence="9" id="KW-1185">Reference proteome</keyword>
<feature type="region of interest" description="Disordered" evidence="6">
    <location>
        <begin position="301"/>
        <end position="321"/>
    </location>
</feature>
<proteinExistence type="inferred from homology"/>
<comment type="similarity">
    <text evidence="5">Belongs to the SPATA31 family.</text>
</comment>
<dbReference type="Pfam" id="PF15371">
    <property type="entry name" value="DUF4599"/>
    <property type="match status" value="1"/>
</dbReference>
<evidence type="ECO:0000259" key="7">
    <source>
        <dbReference type="Pfam" id="PF15371"/>
    </source>
</evidence>
<evidence type="ECO:0000256" key="1">
    <source>
        <dbReference type="ARBA" id="ARBA00004167"/>
    </source>
</evidence>
<feature type="domain" description="SPATA31-like" evidence="7">
    <location>
        <begin position="8"/>
        <end position="85"/>
    </location>
</feature>
<reference evidence="8 9" key="1">
    <citation type="journal article" date="2019" name="Mol. Ecol. Resour.">
        <title>Improving Illumina assemblies with Hi-C and long reads: an example with the North African dromedary.</title>
        <authorList>
            <person name="Elbers J.P."/>
            <person name="Rogers M.F."/>
            <person name="Perelman P.L."/>
            <person name="Proskuryakova A.A."/>
            <person name="Serdyukova N.A."/>
            <person name="Johnson W.E."/>
            <person name="Horin P."/>
            <person name="Corander J."/>
            <person name="Murphy D."/>
            <person name="Burger P.A."/>
        </authorList>
    </citation>
    <scope>NUCLEOTIDE SEQUENCE [LARGE SCALE GENOMIC DNA]</scope>
    <source>
        <strain evidence="8">Drom800</strain>
        <tissue evidence="8">Blood</tissue>
    </source>
</reference>
<evidence type="ECO:0000256" key="2">
    <source>
        <dbReference type="ARBA" id="ARBA00022692"/>
    </source>
</evidence>
<keyword evidence="2" id="KW-0812">Transmembrane</keyword>
<evidence type="ECO:0000313" key="9">
    <source>
        <dbReference type="Proteomes" id="UP000299084"/>
    </source>
</evidence>
<dbReference type="EMBL" id="JWIN03000004">
    <property type="protein sequence ID" value="KAB1279785.1"/>
    <property type="molecule type" value="Genomic_DNA"/>
</dbReference>
<dbReference type="PANTHER" id="PTHR21859:SF15">
    <property type="entry name" value="PROTEIN SPATA31F1-RELATED"/>
    <property type="match status" value="1"/>
</dbReference>
<dbReference type="STRING" id="9838.ENSCDRP00005012531"/>
<comment type="subcellular location">
    <subcellularLocation>
        <location evidence="1">Membrane</location>
        <topology evidence="1">Single-pass membrane protein</topology>
    </subcellularLocation>
</comment>
<dbReference type="InterPro" id="IPR027970">
    <property type="entry name" value="SPATA31-like"/>
</dbReference>
<dbReference type="Proteomes" id="UP000299084">
    <property type="component" value="Unassembled WGS sequence"/>
</dbReference>
<protein>
    <submittedName>
        <fullName evidence="8">Protein FAM205C</fullName>
    </submittedName>
</protein>
<organism evidence="8 9">
    <name type="scientific">Camelus dromedarius</name>
    <name type="common">Dromedary</name>
    <name type="synonym">Arabian camel</name>
    <dbReference type="NCBI Taxonomy" id="9838"/>
    <lineage>
        <taxon>Eukaryota</taxon>
        <taxon>Metazoa</taxon>
        <taxon>Chordata</taxon>
        <taxon>Craniata</taxon>
        <taxon>Vertebrata</taxon>
        <taxon>Euteleostomi</taxon>
        <taxon>Mammalia</taxon>
        <taxon>Eutheria</taxon>
        <taxon>Laurasiatheria</taxon>
        <taxon>Artiodactyla</taxon>
        <taxon>Tylopoda</taxon>
        <taxon>Camelidae</taxon>
        <taxon>Camelus</taxon>
    </lineage>
</organism>
<evidence type="ECO:0000313" key="8">
    <source>
        <dbReference type="EMBL" id="KAB1279785.1"/>
    </source>
</evidence>
<name>A0A5N4E8T6_CAMDR</name>
<feature type="region of interest" description="Disordered" evidence="6">
    <location>
        <begin position="1"/>
        <end position="22"/>
    </location>
</feature>
<evidence type="ECO:0000256" key="4">
    <source>
        <dbReference type="ARBA" id="ARBA00023136"/>
    </source>
</evidence>
<evidence type="ECO:0000256" key="3">
    <source>
        <dbReference type="ARBA" id="ARBA00022989"/>
    </source>
</evidence>
<sequence length="321" mass="35641">MGVERHRKVKQKAKDKTSRARKLSWKEAEKPWELLSVMRSQGWLPQEGSVRRLLCADPCCHICNAVALEIQQLLSVAKTAAKSASAVSIHDYWADHRQLRQGFQGPEVSWDAGVLSSSSLEERRIPVNQQDKKKRNSECVPEKQGPPRAAGSGKETAHTHKSPALPEAAEAGLGDKTKHFTHRIRPKVKVQGHKESAHLSKDEKVAKTKTEKVEKSPPPTKCPVKGAKSEKTTEEEGMTFFDALQCLDNEFQQRSVQSSHSWTLCLSRNSSKHCPQLTCSTHSKNPPHVSTLTSAEATCLHKENTQSRKKEFTGSQTSASS</sequence>
<feature type="region of interest" description="Disordered" evidence="6">
    <location>
        <begin position="183"/>
        <end position="230"/>
    </location>
</feature>
<feature type="region of interest" description="Disordered" evidence="6">
    <location>
        <begin position="119"/>
        <end position="170"/>
    </location>
</feature>
<accession>A0A5N4E8T6</accession>
<keyword evidence="3" id="KW-1133">Transmembrane helix</keyword>
<feature type="compositionally biased region" description="Basic and acidic residues" evidence="6">
    <location>
        <begin position="301"/>
        <end position="312"/>
    </location>
</feature>
<comment type="caution">
    <text evidence="8">The sequence shown here is derived from an EMBL/GenBank/DDBJ whole genome shotgun (WGS) entry which is preliminary data.</text>
</comment>
<feature type="compositionally biased region" description="Basic and acidic residues" evidence="6">
    <location>
        <begin position="12"/>
        <end position="22"/>
    </location>
</feature>
<keyword evidence="4" id="KW-0472">Membrane</keyword>